<dbReference type="EMBL" id="GBYB01003883">
    <property type="protein sequence ID" value="JAG73650.1"/>
    <property type="molecule type" value="Transcribed_RNA"/>
</dbReference>
<feature type="chain" id="PRO_5044541375" evidence="2">
    <location>
        <begin position="22"/>
        <end position="216"/>
    </location>
</feature>
<feature type="signal peptide" evidence="2">
    <location>
        <begin position="1"/>
        <end position="21"/>
    </location>
</feature>
<accession>A0A0C9PRG1</accession>
<feature type="transmembrane region" description="Helical" evidence="1">
    <location>
        <begin position="80"/>
        <end position="99"/>
    </location>
</feature>
<reference evidence="5" key="2">
    <citation type="submission" date="2025-04" db="UniProtKB">
        <authorList>
            <consortium name="RefSeq"/>
        </authorList>
    </citation>
    <scope>IDENTIFICATION</scope>
    <source>
        <strain evidence="5">USDA-PBARC FA_bdor</strain>
        <tissue evidence="5">Whole organism</tissue>
    </source>
</reference>
<keyword evidence="2" id="KW-0732">Signal</keyword>
<keyword evidence="4" id="KW-1185">Reference proteome</keyword>
<dbReference type="GeneID" id="105267917"/>
<sequence>MKSSVIFTLSLLFAFVNLAYGNARKPADSLKREPKFISFNSDDGKIDVDLDLSIPFISIPLGDKDDKDGPRPLVNINTKSITVAGILAAITAFVIPLLFKTPNHSQYRFDNEFNVWDAGRTLNEFILGNNYVTPCIQRAICGAIARVDRVKTPTGADKIVDGLANLKIIKDLINGTSIQKAVDVGHQSTEQCLNYFQSCSMAPEIFEVLLNELGIQ</sequence>
<name>A0A0C9PRG1_9HYME</name>
<reference evidence="3" key="1">
    <citation type="submission" date="2015-01" db="EMBL/GenBank/DDBJ databases">
        <title>Transcriptome Assembly of Fopius arisanus.</title>
        <authorList>
            <person name="Geib S."/>
        </authorList>
    </citation>
    <scope>NUCLEOTIDE SEQUENCE</scope>
</reference>
<evidence type="ECO:0000256" key="2">
    <source>
        <dbReference type="SAM" id="SignalP"/>
    </source>
</evidence>
<proteinExistence type="predicted"/>
<accession>A0A9R1TA39</accession>
<dbReference type="OrthoDB" id="6436512at2759"/>
<evidence type="ECO:0000313" key="4">
    <source>
        <dbReference type="Proteomes" id="UP000694866"/>
    </source>
</evidence>
<evidence type="ECO:0000313" key="3">
    <source>
        <dbReference type="EMBL" id="JAG73650.1"/>
    </source>
</evidence>
<organism evidence="3">
    <name type="scientific">Fopius arisanus</name>
    <dbReference type="NCBI Taxonomy" id="64838"/>
    <lineage>
        <taxon>Eukaryota</taxon>
        <taxon>Metazoa</taxon>
        <taxon>Ecdysozoa</taxon>
        <taxon>Arthropoda</taxon>
        <taxon>Hexapoda</taxon>
        <taxon>Insecta</taxon>
        <taxon>Pterygota</taxon>
        <taxon>Neoptera</taxon>
        <taxon>Endopterygota</taxon>
        <taxon>Hymenoptera</taxon>
        <taxon>Apocrita</taxon>
        <taxon>Ichneumonoidea</taxon>
        <taxon>Braconidae</taxon>
        <taxon>Opiinae</taxon>
        <taxon>Fopius</taxon>
    </lineage>
</organism>
<dbReference type="AlphaFoldDB" id="A0A0C9PRG1"/>
<evidence type="ECO:0000313" key="5">
    <source>
        <dbReference type="RefSeq" id="XP_011305392.1"/>
    </source>
</evidence>
<evidence type="ECO:0000256" key="1">
    <source>
        <dbReference type="SAM" id="Phobius"/>
    </source>
</evidence>
<dbReference type="RefSeq" id="XP_011305392.1">
    <property type="nucleotide sequence ID" value="XM_011307090.1"/>
</dbReference>
<gene>
    <name evidence="3" type="primary">CG11077</name>
    <name evidence="5" type="synonym">LOC105267917</name>
    <name evidence="3" type="ORF">g.35885</name>
</gene>
<dbReference type="Proteomes" id="UP000694866">
    <property type="component" value="Unplaced"/>
</dbReference>
<protein>
    <submittedName>
        <fullName evidence="3">CG11077 protein</fullName>
    </submittedName>
</protein>
<keyword evidence="1" id="KW-0472">Membrane</keyword>
<keyword evidence="1" id="KW-0812">Transmembrane</keyword>
<keyword evidence="1" id="KW-1133">Transmembrane helix</keyword>
<dbReference type="KEGG" id="fas:105267917"/>